<accession>A0A1H2GSY7</accession>
<evidence type="ECO:0000256" key="5">
    <source>
        <dbReference type="ARBA" id="ARBA00022989"/>
    </source>
</evidence>
<proteinExistence type="predicted"/>
<feature type="transmembrane region" description="Helical" evidence="7">
    <location>
        <begin position="167"/>
        <end position="186"/>
    </location>
</feature>
<feature type="transmembrane region" description="Helical" evidence="7">
    <location>
        <begin position="142"/>
        <end position="161"/>
    </location>
</feature>
<keyword evidence="6 7" id="KW-0472">Membrane</keyword>
<dbReference type="Gene3D" id="3.40.50.300">
    <property type="entry name" value="P-loop containing nucleotide triphosphate hydrolases"/>
    <property type="match status" value="1"/>
</dbReference>
<feature type="transmembrane region" description="Helical" evidence="7">
    <location>
        <begin position="64"/>
        <end position="81"/>
    </location>
</feature>
<dbReference type="GO" id="GO:0005886">
    <property type="term" value="C:plasma membrane"/>
    <property type="evidence" value="ECO:0007669"/>
    <property type="project" value="UniProtKB-SubCell"/>
</dbReference>
<evidence type="ECO:0000256" key="4">
    <source>
        <dbReference type="ARBA" id="ARBA00022840"/>
    </source>
</evidence>
<dbReference type="PANTHER" id="PTHR43394:SF1">
    <property type="entry name" value="ATP-BINDING CASSETTE SUB-FAMILY B MEMBER 10, MITOCHONDRIAL"/>
    <property type="match status" value="1"/>
</dbReference>
<feature type="domain" description="ABC transmembrane type-1" evidence="9">
    <location>
        <begin position="28"/>
        <end position="310"/>
    </location>
</feature>
<organism evidence="10 11">
    <name type="scientific">Desulfobacula phenolica</name>
    <dbReference type="NCBI Taxonomy" id="90732"/>
    <lineage>
        <taxon>Bacteria</taxon>
        <taxon>Pseudomonadati</taxon>
        <taxon>Thermodesulfobacteriota</taxon>
        <taxon>Desulfobacteria</taxon>
        <taxon>Desulfobacterales</taxon>
        <taxon>Desulfobacteraceae</taxon>
        <taxon>Desulfobacula</taxon>
    </lineage>
</organism>
<dbReference type="SUPFAM" id="SSF90123">
    <property type="entry name" value="ABC transporter transmembrane region"/>
    <property type="match status" value="1"/>
</dbReference>
<comment type="subcellular location">
    <subcellularLocation>
        <location evidence="1">Cell membrane</location>
        <topology evidence="1">Multi-pass membrane protein</topology>
    </subcellularLocation>
</comment>
<dbReference type="InterPro" id="IPR011527">
    <property type="entry name" value="ABC1_TM_dom"/>
</dbReference>
<dbReference type="Pfam" id="PF00005">
    <property type="entry name" value="ABC_tran"/>
    <property type="match status" value="1"/>
</dbReference>
<dbReference type="AlphaFoldDB" id="A0A1H2GSY7"/>
<dbReference type="GO" id="GO:0015421">
    <property type="term" value="F:ABC-type oligopeptide transporter activity"/>
    <property type="evidence" value="ECO:0007669"/>
    <property type="project" value="TreeGrafter"/>
</dbReference>
<evidence type="ECO:0000256" key="6">
    <source>
        <dbReference type="ARBA" id="ARBA00023136"/>
    </source>
</evidence>
<dbReference type="Pfam" id="PF00664">
    <property type="entry name" value="ABC_membrane"/>
    <property type="match status" value="1"/>
</dbReference>
<dbReference type="EMBL" id="FNLL01000005">
    <property type="protein sequence ID" value="SDU22408.1"/>
    <property type="molecule type" value="Genomic_DNA"/>
</dbReference>
<keyword evidence="4 10" id="KW-0067">ATP-binding</keyword>
<dbReference type="CDD" id="cd18552">
    <property type="entry name" value="ABC_6TM_MsbA_like"/>
    <property type="match status" value="1"/>
</dbReference>
<evidence type="ECO:0000313" key="11">
    <source>
        <dbReference type="Proteomes" id="UP000199608"/>
    </source>
</evidence>
<evidence type="ECO:0000256" key="1">
    <source>
        <dbReference type="ARBA" id="ARBA00004651"/>
    </source>
</evidence>
<evidence type="ECO:0000313" key="10">
    <source>
        <dbReference type="EMBL" id="SDU22408.1"/>
    </source>
</evidence>
<gene>
    <name evidence="10" type="ORF">SAMN04487931_105358</name>
</gene>
<dbReference type="PANTHER" id="PTHR43394">
    <property type="entry name" value="ATP-DEPENDENT PERMEASE MDL1, MITOCHONDRIAL"/>
    <property type="match status" value="1"/>
</dbReference>
<evidence type="ECO:0000256" key="3">
    <source>
        <dbReference type="ARBA" id="ARBA00022741"/>
    </source>
</evidence>
<feature type="transmembrane region" description="Helical" evidence="7">
    <location>
        <begin position="245"/>
        <end position="268"/>
    </location>
</feature>
<dbReference type="GO" id="GO:0005524">
    <property type="term" value="F:ATP binding"/>
    <property type="evidence" value="ECO:0007669"/>
    <property type="project" value="UniProtKB-KW"/>
</dbReference>
<protein>
    <submittedName>
        <fullName evidence="10">ATP-binding cassette, subfamily B, MsbA</fullName>
    </submittedName>
</protein>
<feature type="domain" description="ABC transporter" evidence="8">
    <location>
        <begin position="344"/>
        <end position="579"/>
    </location>
</feature>
<keyword evidence="3" id="KW-0547">Nucleotide-binding</keyword>
<dbReference type="Gene3D" id="1.20.1560.10">
    <property type="entry name" value="ABC transporter type 1, transmembrane domain"/>
    <property type="match status" value="1"/>
</dbReference>
<dbReference type="GO" id="GO:0016887">
    <property type="term" value="F:ATP hydrolysis activity"/>
    <property type="evidence" value="ECO:0007669"/>
    <property type="project" value="InterPro"/>
</dbReference>
<dbReference type="Proteomes" id="UP000199608">
    <property type="component" value="Unassembled WGS sequence"/>
</dbReference>
<keyword evidence="5 7" id="KW-1133">Transmembrane helix</keyword>
<dbReference type="PROSITE" id="PS50893">
    <property type="entry name" value="ABC_TRANSPORTER_2"/>
    <property type="match status" value="1"/>
</dbReference>
<evidence type="ECO:0000259" key="8">
    <source>
        <dbReference type="PROSITE" id="PS50893"/>
    </source>
</evidence>
<dbReference type="InterPro" id="IPR027417">
    <property type="entry name" value="P-loop_NTPase"/>
</dbReference>
<dbReference type="InterPro" id="IPR039421">
    <property type="entry name" value="Type_1_exporter"/>
</dbReference>
<evidence type="ECO:0000256" key="2">
    <source>
        <dbReference type="ARBA" id="ARBA00022692"/>
    </source>
</evidence>
<dbReference type="InterPro" id="IPR003593">
    <property type="entry name" value="AAA+_ATPase"/>
</dbReference>
<dbReference type="InterPro" id="IPR003439">
    <property type="entry name" value="ABC_transporter-like_ATP-bd"/>
</dbReference>
<dbReference type="FunFam" id="3.40.50.300:FF:001443">
    <property type="entry name" value="ABC transporter, ATP-binding protein"/>
    <property type="match status" value="1"/>
</dbReference>
<dbReference type="RefSeq" id="WP_092233809.1">
    <property type="nucleotide sequence ID" value="NZ_FNLL01000005.1"/>
</dbReference>
<dbReference type="PROSITE" id="PS00211">
    <property type="entry name" value="ABC_TRANSPORTER_1"/>
    <property type="match status" value="1"/>
</dbReference>
<keyword evidence="2 7" id="KW-0812">Transmembrane</keyword>
<dbReference type="SUPFAM" id="SSF52540">
    <property type="entry name" value="P-loop containing nucleoside triphosphate hydrolases"/>
    <property type="match status" value="1"/>
</dbReference>
<dbReference type="PROSITE" id="PS50929">
    <property type="entry name" value="ABC_TM1F"/>
    <property type="match status" value="1"/>
</dbReference>
<name>A0A1H2GSY7_9BACT</name>
<evidence type="ECO:0000256" key="7">
    <source>
        <dbReference type="SAM" id="Phobius"/>
    </source>
</evidence>
<dbReference type="SMART" id="SM00382">
    <property type="entry name" value="AAA"/>
    <property type="match status" value="1"/>
</dbReference>
<reference evidence="11" key="1">
    <citation type="submission" date="2016-10" db="EMBL/GenBank/DDBJ databases">
        <authorList>
            <person name="Varghese N."/>
            <person name="Submissions S."/>
        </authorList>
    </citation>
    <scope>NUCLEOTIDE SEQUENCE [LARGE SCALE GENOMIC DNA]</scope>
    <source>
        <strain evidence="11">DSM 3384</strain>
    </source>
</reference>
<dbReference type="InterPro" id="IPR017871">
    <property type="entry name" value="ABC_transporter-like_CS"/>
</dbReference>
<evidence type="ECO:0000259" key="9">
    <source>
        <dbReference type="PROSITE" id="PS50929"/>
    </source>
</evidence>
<keyword evidence="11" id="KW-1185">Reference proteome</keyword>
<dbReference type="InterPro" id="IPR036640">
    <property type="entry name" value="ABC1_TM_sf"/>
</dbReference>
<sequence length="587" mass="65537">MKKKNSKFTKSRRKEIISLVFVYWKRLLLAAFCMVIVAVANGAMAFLVKPVMDDIFISQNRDMLLFIPGLAILVFFLKGAGSYGSEYFMNYIGENIIRFFRDSLYEKITDLPISFIHKEKTGALMSRITNDVNIVKGMVSTAVINLFRDSFSVIAFLFVIFYRDWQLALGAFIVLPLAFYPIVLFGRRVRKFSTGTQETMADLNSFLHETFTGSKIIKIFNLQVFEKSRFKEKTQELFRLEMKKIVAKALSSPVMEFLGGLGIAFIIWFGGIRVINGTSTPGTFFSFLTAVMMLYDPVKKLSKLNNTIQEGVASATRIFDVLEESSAITEKENPEILEGSTFDVEFDHVGFSYNENEAPALNDINLKVAPGEVLALVGMSGGGKTSLVNLVPRLYDVTTGSVFIAGKNVKDLSIKSLRDHISIVTQEPILFNESVKDNIRYGKMDATDLEIENAAKAAFAYDFIQGFPRGFDTVIGELGSRLSGGEKQRICIARALIKDAPILILDEATSALDSEAERVVQKALENLMRGRTSFVIAHRLSTINYASRVILLKNGAIKEQGTHDNLMALKGDYFKLQTMQAAKGLEN</sequence>